<dbReference type="Pfam" id="PF00076">
    <property type="entry name" value="RRM_1"/>
    <property type="match status" value="2"/>
</dbReference>
<proteinExistence type="predicted"/>
<feature type="compositionally biased region" description="Polar residues" evidence="3">
    <location>
        <begin position="414"/>
        <end position="424"/>
    </location>
</feature>
<evidence type="ECO:0000313" key="5">
    <source>
        <dbReference type="EMBL" id="CCA20196.1"/>
    </source>
</evidence>
<evidence type="ECO:0000256" key="3">
    <source>
        <dbReference type="SAM" id="MobiDB-lite"/>
    </source>
</evidence>
<dbReference type="AlphaFoldDB" id="F0WG61"/>
<keyword evidence="1 2" id="KW-0694">RNA-binding</keyword>
<reference evidence="5" key="2">
    <citation type="submission" date="2011-02" db="EMBL/GenBank/DDBJ databases">
        <authorList>
            <person name="MacLean D."/>
        </authorList>
    </citation>
    <scope>NUCLEOTIDE SEQUENCE</scope>
</reference>
<feature type="region of interest" description="Disordered" evidence="3">
    <location>
        <begin position="372"/>
        <end position="444"/>
    </location>
</feature>
<evidence type="ECO:0000259" key="4">
    <source>
        <dbReference type="PROSITE" id="PS50102"/>
    </source>
</evidence>
<feature type="compositionally biased region" description="Polar residues" evidence="3">
    <location>
        <begin position="382"/>
        <end position="393"/>
    </location>
</feature>
<feature type="domain" description="RRM" evidence="4">
    <location>
        <begin position="462"/>
        <end position="538"/>
    </location>
</feature>
<dbReference type="SMART" id="SM00360">
    <property type="entry name" value="RRM"/>
    <property type="match status" value="2"/>
</dbReference>
<dbReference type="InterPro" id="IPR012677">
    <property type="entry name" value="Nucleotide-bd_a/b_plait_sf"/>
</dbReference>
<dbReference type="InterPro" id="IPR000504">
    <property type="entry name" value="RRM_dom"/>
</dbReference>
<accession>F0WG61</accession>
<dbReference type="SUPFAM" id="SSF54928">
    <property type="entry name" value="RNA-binding domain, RBD"/>
    <property type="match status" value="2"/>
</dbReference>
<gene>
    <name evidence="5" type="primary">AlNc14C88G5591</name>
    <name evidence="5" type="ORF">ALNC14_063390</name>
</gene>
<sequence length="942" mass="106118">MIANQSLDDGGISQPLCSRVFIVCGRNRTLEQVESMFSVCGTVIQSHLALDRSNKSRGFAFLQFEDAKDAMKAIRMFDKFELPDGHILRVSVAREKHRSAAPFTAKAWKDSTQVASRTSALETQNRQKAREAVEYRDKDCLDELLPFSSHKRAKNNGERCQKASKENRTGIAKRLNPKVSHTFPRRSMNHYSASLSSAKAAQRVSFARMTNFDRRRRGYIPQDELHQIDWKQDRDERLEVSVCRMDEVGWVLERMIKTLENGIILANQSENDTLNVYRRWNKFKEHPGNDLGHTEDVLTEDLTLFIDSVSLNSDSNKLGAGKTRSSCVMSRSDQATKRLKHESLVINRHETNSMDSNTDKSSYSRTVIHDRNLEEEHRRLQRTCSASQAPTNKHSIDKTTSKVSNFIRKARSLSDGSSSPSVYRNETEGKYPQASKQPASVNPAGVRDSCNKICSETSNSSTLFFVASYKFTDQELKAIFGAYNRLESIHRVETFGRIKTMAYISYSKSSEAQSVLDAFHEEPADRKDVTMKLTMADSKKESINRSIQVTREEQDAGDERISQTLQPNEKASNSSQWLLLLYDRCIPKAIISSRISHYEKLECVEFQGPKERKNAQNVAYVKFEDEGAARQAATDLHRSRIAHKDGNYHELQAVLVTRPNIFNNSLQPASLNYGTEYDSASTPARRVTGFGKEEADLVAVETQFAHMMRNSGGGQYFPRNTMAYGSPSHNLSDPYFDEQFPSSHSHQYSNYPPDFAPLIDYCAPIAFPMRHAFQTCGYDPYGETPCGYVDPDYDPYGQSDPGWSEGSGTQMPDGADTLDDETLDVTASTSSVLIYASGPLQLAPVAALLENFTGVLALQRESGTSFVDENGEFFPAFVVEFRDAGQAREASKELDSMTCNGQILRTQLLETCHPESSLQNGSEARNVRRNKRQRLDPRGRQQ</sequence>
<dbReference type="HOGENOM" id="CLU_297277_0_0_1"/>
<feature type="region of interest" description="Disordered" evidence="3">
    <location>
        <begin position="914"/>
        <end position="942"/>
    </location>
</feature>
<evidence type="ECO:0000256" key="1">
    <source>
        <dbReference type="ARBA" id="ARBA00022884"/>
    </source>
</evidence>
<dbReference type="InterPro" id="IPR052462">
    <property type="entry name" value="SLIRP/GR-RBP-like"/>
</dbReference>
<feature type="domain" description="RRM" evidence="4">
    <location>
        <begin position="5"/>
        <end position="95"/>
    </location>
</feature>
<reference evidence="5" key="1">
    <citation type="journal article" date="2011" name="PLoS Biol.">
        <title>Gene gain and loss during evolution of obligate parasitism in the white rust pathogen of Arabidopsis thaliana.</title>
        <authorList>
            <person name="Kemen E."/>
            <person name="Gardiner A."/>
            <person name="Schultz-Larsen T."/>
            <person name="Kemen A.C."/>
            <person name="Balmuth A.L."/>
            <person name="Robert-Seilaniantz A."/>
            <person name="Bailey K."/>
            <person name="Holub E."/>
            <person name="Studholme D.J."/>
            <person name="Maclean D."/>
            <person name="Jones J.D."/>
        </authorList>
    </citation>
    <scope>NUCLEOTIDE SEQUENCE</scope>
</reference>
<dbReference type="InterPro" id="IPR035979">
    <property type="entry name" value="RBD_domain_sf"/>
</dbReference>
<name>F0WG61_9STRA</name>
<feature type="compositionally biased region" description="Polar residues" evidence="3">
    <location>
        <begin position="914"/>
        <end position="923"/>
    </location>
</feature>
<dbReference type="CDD" id="cd00590">
    <property type="entry name" value="RRM_SF"/>
    <property type="match status" value="2"/>
</dbReference>
<dbReference type="PROSITE" id="PS50102">
    <property type="entry name" value="RRM"/>
    <property type="match status" value="2"/>
</dbReference>
<dbReference type="GO" id="GO:0003723">
    <property type="term" value="F:RNA binding"/>
    <property type="evidence" value="ECO:0007669"/>
    <property type="project" value="UniProtKB-UniRule"/>
</dbReference>
<evidence type="ECO:0000256" key="2">
    <source>
        <dbReference type="PROSITE-ProRule" id="PRU00176"/>
    </source>
</evidence>
<protein>
    <submittedName>
        <fullName evidence="5">AlNc14C88G5591 protein</fullName>
    </submittedName>
</protein>
<dbReference type="EMBL" id="FR824133">
    <property type="protein sequence ID" value="CCA20196.1"/>
    <property type="molecule type" value="Genomic_DNA"/>
</dbReference>
<feature type="compositionally biased region" description="Basic and acidic residues" evidence="3">
    <location>
        <begin position="933"/>
        <end position="942"/>
    </location>
</feature>
<dbReference type="Gene3D" id="3.30.70.330">
    <property type="match status" value="2"/>
</dbReference>
<dbReference type="PANTHER" id="PTHR48027">
    <property type="entry name" value="HETEROGENEOUS NUCLEAR RIBONUCLEOPROTEIN 87F-RELATED"/>
    <property type="match status" value="1"/>
</dbReference>
<organism evidence="5">
    <name type="scientific">Albugo laibachii Nc14</name>
    <dbReference type="NCBI Taxonomy" id="890382"/>
    <lineage>
        <taxon>Eukaryota</taxon>
        <taxon>Sar</taxon>
        <taxon>Stramenopiles</taxon>
        <taxon>Oomycota</taxon>
        <taxon>Peronosporomycetes</taxon>
        <taxon>Albuginales</taxon>
        <taxon>Albuginaceae</taxon>
        <taxon>Albugo</taxon>
    </lineage>
</organism>